<evidence type="ECO:0000256" key="3">
    <source>
        <dbReference type="ARBA" id="ARBA00023004"/>
    </source>
</evidence>
<dbReference type="GO" id="GO:0051537">
    <property type="term" value="F:2 iron, 2 sulfur cluster binding"/>
    <property type="evidence" value="ECO:0007669"/>
    <property type="project" value="UniProtKB-KW"/>
</dbReference>
<dbReference type="Proteomes" id="UP001295684">
    <property type="component" value="Unassembled WGS sequence"/>
</dbReference>
<evidence type="ECO:0000259" key="6">
    <source>
        <dbReference type="SMART" id="SM00704"/>
    </source>
</evidence>
<dbReference type="PANTHER" id="PTHR46491:SF3">
    <property type="entry name" value="CDGSH IRON-SULFUR DOMAIN-CONTAINING PROTEIN 3, MITOCHONDRIAL"/>
    <property type="match status" value="1"/>
</dbReference>
<dbReference type="InterPro" id="IPR052950">
    <property type="entry name" value="CISD"/>
</dbReference>
<comment type="cofactor">
    <cofactor evidence="5">
        <name>[2Fe-2S] cluster</name>
        <dbReference type="ChEBI" id="CHEBI:190135"/>
    </cofactor>
</comment>
<keyword evidence="1" id="KW-0001">2Fe-2S</keyword>
<accession>A0AAD2D3E4</accession>
<name>A0AAD2D3E4_EUPCR</name>
<dbReference type="Gene3D" id="3.40.5.90">
    <property type="entry name" value="CDGSH iron-sulfur domain, mitoNEET-type"/>
    <property type="match status" value="2"/>
</dbReference>
<feature type="domain" description="Iron-binding zinc finger CDGSH type" evidence="6">
    <location>
        <begin position="133"/>
        <end position="174"/>
    </location>
</feature>
<proteinExistence type="predicted"/>
<dbReference type="AlphaFoldDB" id="A0AAD2D3E4"/>
<dbReference type="SMART" id="SM00704">
    <property type="entry name" value="ZnF_CDGSH"/>
    <property type="match status" value="2"/>
</dbReference>
<keyword evidence="3" id="KW-0408">Iron</keyword>
<dbReference type="Pfam" id="PF09360">
    <property type="entry name" value="zf-CDGSH"/>
    <property type="match status" value="1"/>
</dbReference>
<protein>
    <recommendedName>
        <fullName evidence="6">Iron-binding zinc finger CDGSH type domain-containing protein</fullName>
    </recommendedName>
</protein>
<dbReference type="GO" id="GO:0005739">
    <property type="term" value="C:mitochondrion"/>
    <property type="evidence" value="ECO:0007669"/>
    <property type="project" value="TreeGrafter"/>
</dbReference>
<dbReference type="GO" id="GO:0046872">
    <property type="term" value="F:metal ion binding"/>
    <property type="evidence" value="ECO:0007669"/>
    <property type="project" value="UniProtKB-KW"/>
</dbReference>
<organism evidence="7 8">
    <name type="scientific">Euplotes crassus</name>
    <dbReference type="NCBI Taxonomy" id="5936"/>
    <lineage>
        <taxon>Eukaryota</taxon>
        <taxon>Sar</taxon>
        <taxon>Alveolata</taxon>
        <taxon>Ciliophora</taxon>
        <taxon>Intramacronucleata</taxon>
        <taxon>Spirotrichea</taxon>
        <taxon>Hypotrichia</taxon>
        <taxon>Euplotida</taxon>
        <taxon>Euplotidae</taxon>
        <taxon>Moneuplotes</taxon>
    </lineage>
</organism>
<feature type="domain" description="Iron-binding zinc finger CDGSH type" evidence="6">
    <location>
        <begin position="177"/>
        <end position="212"/>
    </location>
</feature>
<dbReference type="PANTHER" id="PTHR46491">
    <property type="entry name" value="CDGSH IRON SULFUR DOMAIN PROTEIN HOMOLOG"/>
    <property type="match status" value="1"/>
</dbReference>
<sequence>MISKNLFQKPLANKGLLSIYAKRPIIGWFKKKETLPQKKPGKELPVKAEVVKKIVSKNKVQEVSMNVTPIPVKDDNIFGEISFQISAKEREKNMHEFLHPDLLALDNVTLQKFNPKELKRGLDEGERPFPVTPRIAAYEIKEPIVGAKQYRWCSCGMSRSQPLCDGSHRGSKFKPLKFRIEQQVDTIHLCGCKLSTTAPFCDATTCQKINSNSLSLEEVTPGIQEQTESKVV</sequence>
<evidence type="ECO:0000313" key="7">
    <source>
        <dbReference type="EMBL" id="CAI2378622.1"/>
    </source>
</evidence>
<dbReference type="InterPro" id="IPR042216">
    <property type="entry name" value="MitoNEET_CISD"/>
</dbReference>
<reference evidence="7" key="1">
    <citation type="submission" date="2023-07" db="EMBL/GenBank/DDBJ databases">
        <authorList>
            <consortium name="AG Swart"/>
            <person name="Singh M."/>
            <person name="Singh A."/>
            <person name="Seah K."/>
            <person name="Emmerich C."/>
        </authorList>
    </citation>
    <scope>NUCLEOTIDE SEQUENCE</scope>
    <source>
        <strain evidence="7">DP1</strain>
    </source>
</reference>
<comment type="caution">
    <text evidence="7">The sequence shown here is derived from an EMBL/GenBank/DDBJ whole genome shotgun (WGS) entry which is preliminary data.</text>
</comment>
<evidence type="ECO:0000256" key="5">
    <source>
        <dbReference type="ARBA" id="ARBA00034078"/>
    </source>
</evidence>
<dbReference type="EMBL" id="CAMPGE010020369">
    <property type="protein sequence ID" value="CAI2378622.1"/>
    <property type="molecule type" value="Genomic_DNA"/>
</dbReference>
<gene>
    <name evidence="7" type="ORF">ECRASSUSDP1_LOCUS20020</name>
</gene>
<evidence type="ECO:0000256" key="2">
    <source>
        <dbReference type="ARBA" id="ARBA00022723"/>
    </source>
</evidence>
<evidence type="ECO:0000256" key="1">
    <source>
        <dbReference type="ARBA" id="ARBA00022714"/>
    </source>
</evidence>
<evidence type="ECO:0000313" key="8">
    <source>
        <dbReference type="Proteomes" id="UP001295684"/>
    </source>
</evidence>
<keyword evidence="8" id="KW-1185">Reference proteome</keyword>
<evidence type="ECO:0000256" key="4">
    <source>
        <dbReference type="ARBA" id="ARBA00023014"/>
    </source>
</evidence>
<keyword evidence="4" id="KW-0411">Iron-sulfur</keyword>
<dbReference type="InterPro" id="IPR018967">
    <property type="entry name" value="FeS-contain_CDGSH-typ"/>
</dbReference>
<keyword evidence="2" id="KW-0479">Metal-binding</keyword>